<organism evidence="1 2">
    <name type="scientific">Rubellicoccus peritrichatus</name>
    <dbReference type="NCBI Taxonomy" id="3080537"/>
    <lineage>
        <taxon>Bacteria</taxon>
        <taxon>Pseudomonadati</taxon>
        <taxon>Verrucomicrobiota</taxon>
        <taxon>Opitutia</taxon>
        <taxon>Puniceicoccales</taxon>
        <taxon>Cerasicoccaceae</taxon>
        <taxon>Rubellicoccus</taxon>
    </lineage>
</organism>
<dbReference type="RefSeq" id="WP_317834844.1">
    <property type="nucleotide sequence ID" value="NZ_CP136920.1"/>
</dbReference>
<sequence>MSSAPPRNPGPSWGFDFLQLLNRFCPAPLRDGFTAIGSSVAWAFMPKERAASMEYLSAVTGKPCSKLYSLKHFANFTALMMAKLRAGDGKSVTLDWASSEDAENGAILFSDQQLLLGTFHVGGSEFLGFHNSALNRKVAMIRQRRNNSGDIDRLVERSSGNLKIIWVDPGDSVVFALRDLIAEGYSPALQCDRLEHSSKSAVFDFLGRQRRMPFTIYRLALLYELPVCFCVALPGEKDLHYQVKAFSPFYPVKAEKSDQLKAAETHFQGVLHWLEQILAQHPLLWFNFMPLSSSMELTEKEL</sequence>
<dbReference type="Proteomes" id="UP001304300">
    <property type="component" value="Chromosome"/>
</dbReference>
<protein>
    <recommendedName>
        <fullName evidence="3">Lipid A biosynthesis acyltransferase</fullName>
    </recommendedName>
</protein>
<evidence type="ECO:0008006" key="3">
    <source>
        <dbReference type="Google" id="ProtNLM"/>
    </source>
</evidence>
<evidence type="ECO:0000313" key="1">
    <source>
        <dbReference type="EMBL" id="WOO42325.1"/>
    </source>
</evidence>
<reference evidence="1 2" key="1">
    <citation type="submission" date="2023-10" db="EMBL/GenBank/DDBJ databases">
        <title>Rubellicoccus peritrichatus gen. nov., sp. nov., isolated from an algae of coral reef tank.</title>
        <authorList>
            <person name="Luo J."/>
        </authorList>
    </citation>
    <scope>NUCLEOTIDE SEQUENCE [LARGE SCALE GENOMIC DNA]</scope>
    <source>
        <strain evidence="1 2">CR14</strain>
    </source>
</reference>
<dbReference type="KEGG" id="puo:RZN69_04430"/>
<evidence type="ECO:0000313" key="2">
    <source>
        <dbReference type="Proteomes" id="UP001304300"/>
    </source>
</evidence>
<proteinExistence type="predicted"/>
<accession>A0AAQ3LE71</accession>
<dbReference type="EMBL" id="CP136920">
    <property type="protein sequence ID" value="WOO42325.1"/>
    <property type="molecule type" value="Genomic_DNA"/>
</dbReference>
<dbReference type="AlphaFoldDB" id="A0AAQ3LE71"/>
<gene>
    <name evidence="1" type="ORF">RZN69_04430</name>
</gene>
<keyword evidence="2" id="KW-1185">Reference proteome</keyword>
<name>A0AAQ3LE71_9BACT</name>